<dbReference type="OrthoDB" id="4120989at2759"/>
<keyword evidence="3" id="KW-1185">Reference proteome</keyword>
<dbReference type="Proteomes" id="UP000800200">
    <property type="component" value="Unassembled WGS sequence"/>
</dbReference>
<evidence type="ECO:0000313" key="3">
    <source>
        <dbReference type="Proteomes" id="UP000800200"/>
    </source>
</evidence>
<evidence type="ECO:0000313" key="2">
    <source>
        <dbReference type="EMBL" id="KAF2178385.1"/>
    </source>
</evidence>
<protein>
    <submittedName>
        <fullName evidence="2">Uncharacterized protein</fullName>
    </submittedName>
</protein>
<proteinExistence type="predicted"/>
<dbReference type="EMBL" id="ML994676">
    <property type="protein sequence ID" value="KAF2178385.1"/>
    <property type="molecule type" value="Genomic_DNA"/>
</dbReference>
<feature type="compositionally biased region" description="Low complexity" evidence="1">
    <location>
        <begin position="285"/>
        <end position="296"/>
    </location>
</feature>
<feature type="compositionally biased region" description="Polar residues" evidence="1">
    <location>
        <begin position="257"/>
        <end position="266"/>
    </location>
</feature>
<accession>A0A6A6DGV4</accession>
<evidence type="ECO:0000256" key="1">
    <source>
        <dbReference type="SAM" id="MobiDB-lite"/>
    </source>
</evidence>
<sequence>MNSSTRLYARLEQIPQDSEDPESLDELVVCAFGVFERYYVCWKNRGGEYRQDGYDLPQSLHAWLFPSDGSTRDFPTLQVVFGRGDEYFASDKDGKLENKEPEIMKPQHPPENLEQLDKPALRRSRTLSFIRPTSDPIVKPVSTAVETSHRESVNRVSIPVIPQPTPRPKSVLFNRPSSDPMMKPFSPVCETPTRETLTMSPIAINNRSSRRPLSMSYHPGTFLRIVEEGKATMTDRTQKDNARKGCTCGCHTLSPRPSYTNASVQTDPEPPQKSLRVDTASETPSMLSRSNRSSISEIQTPIDTPLTEASSASNQVFMGRMLDYFNAPGYRLGDSLRSTYYIIQQQPVCQDENFYQEGWKTGVMGRRQTV</sequence>
<reference evidence="2" key="1">
    <citation type="journal article" date="2020" name="Stud. Mycol.">
        <title>101 Dothideomycetes genomes: a test case for predicting lifestyles and emergence of pathogens.</title>
        <authorList>
            <person name="Haridas S."/>
            <person name="Albert R."/>
            <person name="Binder M."/>
            <person name="Bloem J."/>
            <person name="Labutti K."/>
            <person name="Salamov A."/>
            <person name="Andreopoulos B."/>
            <person name="Baker S."/>
            <person name="Barry K."/>
            <person name="Bills G."/>
            <person name="Bluhm B."/>
            <person name="Cannon C."/>
            <person name="Castanera R."/>
            <person name="Culley D."/>
            <person name="Daum C."/>
            <person name="Ezra D."/>
            <person name="Gonzalez J."/>
            <person name="Henrissat B."/>
            <person name="Kuo A."/>
            <person name="Liang C."/>
            <person name="Lipzen A."/>
            <person name="Lutzoni F."/>
            <person name="Magnuson J."/>
            <person name="Mondo S."/>
            <person name="Nolan M."/>
            <person name="Ohm R."/>
            <person name="Pangilinan J."/>
            <person name="Park H.-J."/>
            <person name="Ramirez L."/>
            <person name="Alfaro M."/>
            <person name="Sun H."/>
            <person name="Tritt A."/>
            <person name="Yoshinaga Y."/>
            <person name="Zwiers L.-H."/>
            <person name="Turgeon B."/>
            <person name="Goodwin S."/>
            <person name="Spatafora J."/>
            <person name="Crous P."/>
            <person name="Grigoriev I."/>
        </authorList>
    </citation>
    <scope>NUCLEOTIDE SEQUENCE</scope>
    <source>
        <strain evidence="2">CBS 207.26</strain>
    </source>
</reference>
<organism evidence="2 3">
    <name type="scientific">Zopfia rhizophila CBS 207.26</name>
    <dbReference type="NCBI Taxonomy" id="1314779"/>
    <lineage>
        <taxon>Eukaryota</taxon>
        <taxon>Fungi</taxon>
        <taxon>Dikarya</taxon>
        <taxon>Ascomycota</taxon>
        <taxon>Pezizomycotina</taxon>
        <taxon>Dothideomycetes</taxon>
        <taxon>Dothideomycetes incertae sedis</taxon>
        <taxon>Zopfiaceae</taxon>
        <taxon>Zopfia</taxon>
    </lineage>
</organism>
<feature type="region of interest" description="Disordered" evidence="1">
    <location>
        <begin position="257"/>
        <end position="296"/>
    </location>
</feature>
<dbReference type="AlphaFoldDB" id="A0A6A6DGV4"/>
<name>A0A6A6DGV4_9PEZI</name>
<gene>
    <name evidence="2" type="ORF">K469DRAFT_643145</name>
</gene>